<gene>
    <name evidence="6" type="ORF">HPG69_005700</name>
</gene>
<evidence type="ECO:0000313" key="7">
    <source>
        <dbReference type="Proteomes" id="UP000551758"/>
    </source>
</evidence>
<evidence type="ECO:0000313" key="6">
    <source>
        <dbReference type="EMBL" id="KAF5918665.1"/>
    </source>
</evidence>
<organism evidence="6 7">
    <name type="scientific">Diceros bicornis minor</name>
    <name type="common">South-central black rhinoceros</name>
    <dbReference type="NCBI Taxonomy" id="77932"/>
    <lineage>
        <taxon>Eukaryota</taxon>
        <taxon>Metazoa</taxon>
        <taxon>Chordata</taxon>
        <taxon>Craniata</taxon>
        <taxon>Vertebrata</taxon>
        <taxon>Euteleostomi</taxon>
        <taxon>Mammalia</taxon>
        <taxon>Eutheria</taxon>
        <taxon>Laurasiatheria</taxon>
        <taxon>Perissodactyla</taxon>
        <taxon>Rhinocerotidae</taxon>
        <taxon>Diceros</taxon>
    </lineage>
</organism>
<accession>A0A7J7ES61</accession>
<dbReference type="EMBL" id="JACDTQ010002427">
    <property type="protein sequence ID" value="KAF5918665.1"/>
    <property type="molecule type" value="Genomic_DNA"/>
</dbReference>
<dbReference type="GO" id="GO:0004984">
    <property type="term" value="F:olfactory receptor activity"/>
    <property type="evidence" value="ECO:0007669"/>
    <property type="project" value="InterPro"/>
</dbReference>
<comment type="caution">
    <text evidence="6">The sequence shown here is derived from an EMBL/GenBank/DDBJ whole genome shotgun (WGS) entry which is preliminary data.</text>
</comment>
<keyword evidence="7" id="KW-1185">Reference proteome</keyword>
<dbReference type="GO" id="GO:0016020">
    <property type="term" value="C:membrane"/>
    <property type="evidence" value="ECO:0007669"/>
    <property type="project" value="UniProtKB-SubCell"/>
</dbReference>
<protein>
    <submittedName>
        <fullName evidence="6">Uncharacterized protein</fullName>
    </submittedName>
</protein>
<evidence type="ECO:0000256" key="3">
    <source>
        <dbReference type="ARBA" id="ARBA00022989"/>
    </source>
</evidence>
<dbReference type="AlphaFoldDB" id="A0A7J7ES61"/>
<evidence type="ECO:0000256" key="5">
    <source>
        <dbReference type="ARBA" id="ARBA00023224"/>
    </source>
</evidence>
<evidence type="ECO:0000256" key="2">
    <source>
        <dbReference type="ARBA" id="ARBA00022692"/>
    </source>
</evidence>
<keyword evidence="2" id="KW-0812">Transmembrane</keyword>
<reference evidence="6 7" key="1">
    <citation type="journal article" date="2020" name="Mol. Biol. Evol.">
        <title>Interspecific Gene Flow and the Evolution of Specialization in Black and White Rhinoceros.</title>
        <authorList>
            <person name="Moodley Y."/>
            <person name="Westbury M.V."/>
            <person name="Russo I.M."/>
            <person name="Gopalakrishnan S."/>
            <person name="Rakotoarivelo A."/>
            <person name="Olsen R.A."/>
            <person name="Prost S."/>
            <person name="Tunstall T."/>
            <person name="Ryder O.A."/>
            <person name="Dalen L."/>
            <person name="Bruford M.W."/>
        </authorList>
    </citation>
    <scope>NUCLEOTIDE SEQUENCE [LARGE SCALE GENOMIC DNA]</scope>
    <source>
        <strain evidence="6">SBR-YM</strain>
        <tissue evidence="6">Skin</tissue>
    </source>
</reference>
<name>A0A7J7ES61_DICBM</name>
<sequence>MPTLILLRHYHYCCVDILNHSLPSFGVNSICRLSVVIITLGTDSVLILLSYAPILHAVLGIASHEE</sequence>
<evidence type="ECO:0000256" key="1">
    <source>
        <dbReference type="ARBA" id="ARBA00004141"/>
    </source>
</evidence>
<dbReference type="GO" id="GO:0007186">
    <property type="term" value="P:G protein-coupled receptor signaling pathway"/>
    <property type="evidence" value="ECO:0007669"/>
    <property type="project" value="InterPro"/>
</dbReference>
<proteinExistence type="predicted"/>
<evidence type="ECO:0000256" key="4">
    <source>
        <dbReference type="ARBA" id="ARBA00023136"/>
    </source>
</evidence>
<comment type="subcellular location">
    <subcellularLocation>
        <location evidence="1">Membrane</location>
        <topology evidence="1">Multi-pass membrane protein</topology>
    </subcellularLocation>
</comment>
<keyword evidence="4" id="KW-0472">Membrane</keyword>
<keyword evidence="5" id="KW-0807">Transducer</keyword>
<dbReference type="InterPro" id="IPR000725">
    <property type="entry name" value="Olfact_rcpt"/>
</dbReference>
<dbReference type="Pfam" id="PF13853">
    <property type="entry name" value="7tm_4"/>
    <property type="match status" value="1"/>
</dbReference>
<dbReference type="Proteomes" id="UP000551758">
    <property type="component" value="Unassembled WGS sequence"/>
</dbReference>
<keyword evidence="3" id="KW-1133">Transmembrane helix</keyword>